<name>A0AAV1K1V4_9NEOP</name>
<feature type="region of interest" description="Disordered" evidence="1">
    <location>
        <begin position="13"/>
        <end position="66"/>
    </location>
</feature>
<dbReference type="EMBL" id="CAVLEF010000279">
    <property type="protein sequence ID" value="CAK1554666.1"/>
    <property type="molecule type" value="Genomic_DNA"/>
</dbReference>
<accession>A0AAV1K1V4</accession>
<feature type="compositionally biased region" description="Basic residues" evidence="1">
    <location>
        <begin position="57"/>
        <end position="66"/>
    </location>
</feature>
<sequence length="66" mass="7537">MPYDEWWGLTDVSYSQRAPPHPPGGELAAAHSQRAATFPDRFFERNPVTHGGTSSQTRRRQRQSRV</sequence>
<dbReference type="Proteomes" id="UP001497472">
    <property type="component" value="Unassembled WGS sequence"/>
</dbReference>
<comment type="caution">
    <text evidence="2">The sequence shown here is derived from an EMBL/GenBank/DDBJ whole genome shotgun (WGS) entry which is preliminary data.</text>
</comment>
<organism evidence="2 3">
    <name type="scientific">Leptosia nina</name>
    <dbReference type="NCBI Taxonomy" id="320188"/>
    <lineage>
        <taxon>Eukaryota</taxon>
        <taxon>Metazoa</taxon>
        <taxon>Ecdysozoa</taxon>
        <taxon>Arthropoda</taxon>
        <taxon>Hexapoda</taxon>
        <taxon>Insecta</taxon>
        <taxon>Pterygota</taxon>
        <taxon>Neoptera</taxon>
        <taxon>Endopterygota</taxon>
        <taxon>Lepidoptera</taxon>
        <taxon>Glossata</taxon>
        <taxon>Ditrysia</taxon>
        <taxon>Papilionoidea</taxon>
        <taxon>Pieridae</taxon>
        <taxon>Pierinae</taxon>
        <taxon>Leptosia</taxon>
    </lineage>
</organism>
<evidence type="ECO:0000313" key="2">
    <source>
        <dbReference type="EMBL" id="CAK1554666.1"/>
    </source>
</evidence>
<evidence type="ECO:0000256" key="1">
    <source>
        <dbReference type="SAM" id="MobiDB-lite"/>
    </source>
</evidence>
<protein>
    <submittedName>
        <fullName evidence="2">Uncharacterized protein</fullName>
    </submittedName>
</protein>
<keyword evidence="3" id="KW-1185">Reference proteome</keyword>
<gene>
    <name evidence="2" type="ORF">LNINA_LOCUS13556</name>
</gene>
<reference evidence="2 3" key="1">
    <citation type="submission" date="2023-11" db="EMBL/GenBank/DDBJ databases">
        <authorList>
            <person name="Okamura Y."/>
        </authorList>
    </citation>
    <scope>NUCLEOTIDE SEQUENCE [LARGE SCALE GENOMIC DNA]</scope>
</reference>
<evidence type="ECO:0000313" key="3">
    <source>
        <dbReference type="Proteomes" id="UP001497472"/>
    </source>
</evidence>
<dbReference type="AlphaFoldDB" id="A0AAV1K1V4"/>
<proteinExistence type="predicted"/>